<keyword evidence="1" id="KW-0732">Signal</keyword>
<evidence type="ECO:0008006" key="4">
    <source>
        <dbReference type="Google" id="ProtNLM"/>
    </source>
</evidence>
<dbReference type="PROSITE" id="PS51257">
    <property type="entry name" value="PROKAR_LIPOPROTEIN"/>
    <property type="match status" value="1"/>
</dbReference>
<keyword evidence="3" id="KW-1185">Reference proteome</keyword>
<proteinExistence type="predicted"/>
<evidence type="ECO:0000256" key="1">
    <source>
        <dbReference type="SAM" id="SignalP"/>
    </source>
</evidence>
<evidence type="ECO:0000313" key="2">
    <source>
        <dbReference type="EMBL" id="MEX8192979.1"/>
    </source>
</evidence>
<feature type="signal peptide" evidence="1">
    <location>
        <begin position="1"/>
        <end position="30"/>
    </location>
</feature>
<name>A0ABV3ZUY5_9BURK</name>
<gene>
    <name evidence="2" type="ORF">AB6724_09005</name>
</gene>
<protein>
    <recommendedName>
        <fullName evidence="4">Lipoprotein</fullName>
    </recommendedName>
</protein>
<dbReference type="EMBL" id="JBFYGN010000008">
    <property type="protein sequence ID" value="MEX8192979.1"/>
    <property type="molecule type" value="Genomic_DNA"/>
</dbReference>
<reference evidence="2 3" key="1">
    <citation type="journal article" date="2013" name="Int. J. Syst. Evol. Microbiol.">
        <title>Comamonas guangdongensis sp. nov., isolated from subterranean forest sediment, and emended description of the genus Comamonas.</title>
        <authorList>
            <person name="Zhang J."/>
            <person name="Wang Y."/>
            <person name="Zhou S."/>
            <person name="Wu C."/>
            <person name="He J."/>
            <person name="Li F."/>
        </authorList>
    </citation>
    <scope>NUCLEOTIDE SEQUENCE [LARGE SCALE GENOMIC DNA]</scope>
    <source>
        <strain evidence="2 3">CCTCC AB2011133</strain>
    </source>
</reference>
<comment type="caution">
    <text evidence="2">The sequence shown here is derived from an EMBL/GenBank/DDBJ whole genome shotgun (WGS) entry which is preliminary data.</text>
</comment>
<feature type="chain" id="PRO_5046829561" description="Lipoprotein" evidence="1">
    <location>
        <begin position="31"/>
        <end position="252"/>
    </location>
</feature>
<sequence>MRAIKTRGAAARTLGLLACVLLLGACGKQAEAPAAAPQAQASAAPAAKRVVDQLLSVETIGMNLAQVKKLAGPAVHSEAHRHLLRTDGCDITLLSDEADKVVQAVEVALAPSCQVSLQPLLGSLAGTPPQLLGELSMGRFEQLLGGAYYADCLSMCGNAADPVVSLIAEGPRALQLMEFAVTVQLVAGPALEAADKWRDAMQKAESEDYVLDTRFNCEPERFKDVVGPAFAAIKPTSFVFGSGLGFQSGECD</sequence>
<organism evidence="2 3">
    <name type="scientific">Comamonas guangdongensis</name>
    <dbReference type="NCBI Taxonomy" id="510515"/>
    <lineage>
        <taxon>Bacteria</taxon>
        <taxon>Pseudomonadati</taxon>
        <taxon>Pseudomonadota</taxon>
        <taxon>Betaproteobacteria</taxon>
        <taxon>Burkholderiales</taxon>
        <taxon>Comamonadaceae</taxon>
        <taxon>Comamonas</taxon>
    </lineage>
</organism>
<accession>A0ABV3ZUY5</accession>
<dbReference type="Proteomes" id="UP001561046">
    <property type="component" value="Unassembled WGS sequence"/>
</dbReference>
<dbReference type="RefSeq" id="WP_369338179.1">
    <property type="nucleotide sequence ID" value="NZ_JBFYGN010000008.1"/>
</dbReference>
<evidence type="ECO:0000313" key="3">
    <source>
        <dbReference type="Proteomes" id="UP001561046"/>
    </source>
</evidence>